<sequence>MSDVLLIADHASNHVPADIDLDIDPVLLNQHMAIDIGVEPLGRLLCARLGMDGIFGPVSRLVVDLNREEDAPGLIPSESDGFAIPGNRLLDAEGRRARVERFWRPYHRTIADRIAVERPCLIVSLHSFTPRLSARPEEARPWQVGVLYNRDDRAARPGIAALRAAGIVTGDNEPYSGKVLNATMNMHAEANAVPYLGLEVRQDLIGDEAGVADWADRLAPVIAAVADGLRKTAHGG</sequence>
<protein>
    <submittedName>
        <fullName evidence="1">Predicted N-formylglutamate amidohydrolase</fullName>
    </submittedName>
</protein>
<dbReference type="RefSeq" id="WP_079646025.1">
    <property type="nucleotide sequence ID" value="NZ_FUYM01000001.1"/>
</dbReference>
<evidence type="ECO:0000313" key="2">
    <source>
        <dbReference type="Proteomes" id="UP000189818"/>
    </source>
</evidence>
<dbReference type="OrthoDB" id="9815326at2"/>
<reference evidence="2" key="1">
    <citation type="submission" date="2017-02" db="EMBL/GenBank/DDBJ databases">
        <authorList>
            <person name="Varghese N."/>
            <person name="Submissions S."/>
        </authorList>
    </citation>
    <scope>NUCLEOTIDE SEQUENCE [LARGE SCALE GENOMIC DNA]</scope>
    <source>
        <strain evidence="2">UM2</strain>
    </source>
</reference>
<dbReference type="STRING" id="439228.SAMN06295920_10125"/>
<name>A0A1T4ZQU6_9SPHN</name>
<dbReference type="SUPFAM" id="SSF53187">
    <property type="entry name" value="Zn-dependent exopeptidases"/>
    <property type="match status" value="1"/>
</dbReference>
<dbReference type="GO" id="GO:0016787">
    <property type="term" value="F:hydrolase activity"/>
    <property type="evidence" value="ECO:0007669"/>
    <property type="project" value="UniProtKB-KW"/>
</dbReference>
<dbReference type="EMBL" id="FUYM01000001">
    <property type="protein sequence ID" value="SKB24927.1"/>
    <property type="molecule type" value="Genomic_DNA"/>
</dbReference>
<keyword evidence="2" id="KW-1185">Reference proteome</keyword>
<proteinExistence type="predicted"/>
<accession>A0A1T4ZQU6</accession>
<gene>
    <name evidence="1" type="ORF">SAMN06295920_10125</name>
</gene>
<dbReference type="InterPro" id="IPR011227">
    <property type="entry name" value="UCP029730"/>
</dbReference>
<evidence type="ECO:0000313" key="1">
    <source>
        <dbReference type="EMBL" id="SKB24927.1"/>
    </source>
</evidence>
<dbReference type="PIRSF" id="PIRSF029730">
    <property type="entry name" value="UCP029730"/>
    <property type="match status" value="1"/>
</dbReference>
<dbReference type="AlphaFoldDB" id="A0A1T4ZQU6"/>
<organism evidence="1 2">
    <name type="scientific">Rhizorhabdus histidinilytica</name>
    <dbReference type="NCBI Taxonomy" id="439228"/>
    <lineage>
        <taxon>Bacteria</taxon>
        <taxon>Pseudomonadati</taxon>
        <taxon>Pseudomonadota</taxon>
        <taxon>Alphaproteobacteria</taxon>
        <taxon>Sphingomonadales</taxon>
        <taxon>Sphingomonadaceae</taxon>
        <taxon>Rhizorhabdus</taxon>
    </lineage>
</organism>
<dbReference type="InterPro" id="IPR007709">
    <property type="entry name" value="N-FG_amidohydro"/>
</dbReference>
<dbReference type="Pfam" id="PF05013">
    <property type="entry name" value="FGase"/>
    <property type="match status" value="1"/>
</dbReference>
<dbReference type="Gene3D" id="3.40.630.40">
    <property type="entry name" value="Zn-dependent exopeptidases"/>
    <property type="match status" value="1"/>
</dbReference>
<dbReference type="Proteomes" id="UP000189818">
    <property type="component" value="Unassembled WGS sequence"/>
</dbReference>
<keyword evidence="1" id="KW-0378">Hydrolase</keyword>